<reference evidence="2 3" key="1">
    <citation type="submission" date="2017-02" db="EMBL/GenBank/DDBJ databases">
        <authorList>
            <person name="Peterson S.W."/>
        </authorList>
    </citation>
    <scope>NUCLEOTIDE SEQUENCE [LARGE SCALE GENOMIC DNA]</scope>
    <source>
        <strain evidence="2 3">DSM 16080</strain>
    </source>
</reference>
<dbReference type="STRING" id="1121449.SAMN02745704_01106"/>
<gene>
    <name evidence="2" type="ORF">SAMN02745704_01106</name>
</gene>
<dbReference type="PANTHER" id="PTHR43581">
    <property type="entry name" value="ATP/GTP PHOSPHATASE"/>
    <property type="match status" value="1"/>
</dbReference>
<organism evidence="2 3">
    <name type="scientific">Paucidesulfovibrio gracilis DSM 16080</name>
    <dbReference type="NCBI Taxonomy" id="1121449"/>
    <lineage>
        <taxon>Bacteria</taxon>
        <taxon>Pseudomonadati</taxon>
        <taxon>Thermodesulfobacteriota</taxon>
        <taxon>Desulfovibrionia</taxon>
        <taxon>Desulfovibrionales</taxon>
        <taxon>Desulfovibrionaceae</taxon>
        <taxon>Paucidesulfovibrio</taxon>
    </lineage>
</organism>
<proteinExistence type="predicted"/>
<accession>A0A1T4WLP7</accession>
<evidence type="ECO:0000313" key="2">
    <source>
        <dbReference type="EMBL" id="SKA78254.1"/>
    </source>
</evidence>
<evidence type="ECO:0000259" key="1">
    <source>
        <dbReference type="Pfam" id="PF13304"/>
    </source>
</evidence>
<dbReference type="OrthoDB" id="3322489at2"/>
<dbReference type="Proteomes" id="UP000190027">
    <property type="component" value="Unassembled WGS sequence"/>
</dbReference>
<feature type="domain" description="ATPase AAA-type core" evidence="1">
    <location>
        <begin position="24"/>
        <end position="301"/>
    </location>
</feature>
<dbReference type="Pfam" id="PF13304">
    <property type="entry name" value="AAA_21"/>
    <property type="match status" value="1"/>
</dbReference>
<dbReference type="RefSeq" id="WP_078716674.1">
    <property type="nucleotide sequence ID" value="NZ_FUYC01000003.1"/>
</dbReference>
<evidence type="ECO:0000313" key="3">
    <source>
        <dbReference type="Proteomes" id="UP000190027"/>
    </source>
</evidence>
<keyword evidence="3" id="KW-1185">Reference proteome</keyword>
<dbReference type="CDD" id="cd00267">
    <property type="entry name" value="ABC_ATPase"/>
    <property type="match status" value="1"/>
</dbReference>
<dbReference type="PANTHER" id="PTHR43581:SF3">
    <property type="entry name" value="AAA+ ATPASE DOMAIN-CONTAINING PROTEIN"/>
    <property type="match status" value="1"/>
</dbReference>
<dbReference type="GO" id="GO:0005524">
    <property type="term" value="F:ATP binding"/>
    <property type="evidence" value="ECO:0007669"/>
    <property type="project" value="InterPro"/>
</dbReference>
<dbReference type="InterPro" id="IPR003959">
    <property type="entry name" value="ATPase_AAA_core"/>
</dbReference>
<dbReference type="Gene3D" id="3.40.50.300">
    <property type="entry name" value="P-loop containing nucleotide triphosphate hydrolases"/>
    <property type="match status" value="1"/>
</dbReference>
<dbReference type="SUPFAM" id="SSF52540">
    <property type="entry name" value="P-loop containing nucleoside triphosphate hydrolases"/>
    <property type="match status" value="1"/>
</dbReference>
<sequence length="551" mass="61075">MELTKIEVNDFKCVSHVELDLAPVNILVGTNACGKSSIVQAVHLATCAMRQAQRVDENNTSTVGIEELDYLPTDNYKTLGHNSLWGNKAGTPSSRVSFSFKDDAGDTHQARCTIRSARNAGLSVKGSVPMELTLKLRKKKSFFSAYIPGISGIPNKEEKRSKKVVLKACSFGDANVILRNVLLLLKEKSQDNIRQIETWIENIIGPVSIDVRHDEEKDLFISCDVIVNGDTRPIELLGTGYIQLIQIFSYVLLFSPGVLLVDEPDIHLHPTIQERTVQVLGEVAEQQNIKIILTTHSPFIVRGAPLNAKVIWINGGRVESENRSAVELALGWGAFGKKIIIASEDKELKWLRKVIAQWPEIERAVTLLPGRGYQNVPNPDEAAELSASLGNKFKILIHRDRDSLTDDEVASIQRSYHDKGATCWFTDLSDLEAYFCSPEIIQEIVGCSLPEAEQHIDTILVRQAQPIQEQFQSQRRAHNKELYAEGGSPENAAVWAGFQGRALNGAKGKFVFKQLVNSVGNGFSEARVIPTGFRTTVAQSLKDTLEELLRA</sequence>
<dbReference type="EMBL" id="FUYC01000003">
    <property type="protein sequence ID" value="SKA78254.1"/>
    <property type="molecule type" value="Genomic_DNA"/>
</dbReference>
<protein>
    <submittedName>
        <fullName evidence="2">ATPase/GTPase, AAA15 family</fullName>
    </submittedName>
</protein>
<dbReference type="AlphaFoldDB" id="A0A1T4WLP7"/>
<name>A0A1T4WLP7_9BACT</name>
<dbReference type="InterPro" id="IPR027417">
    <property type="entry name" value="P-loop_NTPase"/>
</dbReference>
<dbReference type="GO" id="GO:0016887">
    <property type="term" value="F:ATP hydrolysis activity"/>
    <property type="evidence" value="ECO:0007669"/>
    <property type="project" value="InterPro"/>
</dbReference>
<dbReference type="InterPro" id="IPR051396">
    <property type="entry name" value="Bact_Antivir_Def_Nuclease"/>
</dbReference>